<proteinExistence type="predicted"/>
<sequence length="88" mass="9564">MGRLQIVATRHLGIGVRIDEAPRRAKIAVDFLATPAAYLRVEGGDIAIADQVVYRITGYDATDCTLTAELVKDWRPGQKDDPNAGTQP</sequence>
<dbReference type="AlphaFoldDB" id="A0A927QCU7"/>
<dbReference type="GeneID" id="79929208"/>
<dbReference type="EMBL" id="JACYXT010000001">
    <property type="protein sequence ID" value="MBD9721978.1"/>
    <property type="molecule type" value="Genomic_DNA"/>
</dbReference>
<dbReference type="RefSeq" id="WP_192359083.1">
    <property type="nucleotide sequence ID" value="NZ_CP119182.1"/>
</dbReference>
<accession>A0A927QCU7</accession>
<evidence type="ECO:0000313" key="2">
    <source>
        <dbReference type="Proteomes" id="UP000661025"/>
    </source>
</evidence>
<dbReference type="Proteomes" id="UP000661025">
    <property type="component" value="Unassembled WGS sequence"/>
</dbReference>
<protein>
    <submittedName>
        <fullName evidence="1">Uncharacterized protein</fullName>
    </submittedName>
</protein>
<name>A0A927QCU7_9ACTN</name>
<comment type="caution">
    <text evidence="1">The sequence shown here is derived from an EMBL/GenBank/DDBJ whole genome shotgun (WGS) entry which is preliminary data.</text>
</comment>
<reference evidence="1" key="1">
    <citation type="submission" date="2020-09" db="EMBL/GenBank/DDBJ databases">
        <title>Streptomyces canutascabiei sp. nov., which causes potato common scab and is distributed across the world.</title>
        <authorList>
            <person name="Nguyen H.P."/>
            <person name="Weisberg A.J."/>
            <person name="Chang J.H."/>
            <person name="Clarke C.R."/>
        </authorList>
    </citation>
    <scope>NUCLEOTIDE SEQUENCE</scope>
    <source>
        <strain evidence="1">ID-01-6.2a</strain>
    </source>
</reference>
<organism evidence="1 2">
    <name type="scientific">Streptomyces caniscabiei</name>
    <dbReference type="NCBI Taxonomy" id="2746961"/>
    <lineage>
        <taxon>Bacteria</taxon>
        <taxon>Bacillati</taxon>
        <taxon>Actinomycetota</taxon>
        <taxon>Actinomycetes</taxon>
        <taxon>Kitasatosporales</taxon>
        <taxon>Streptomycetaceae</taxon>
        <taxon>Streptomyces</taxon>
    </lineage>
</organism>
<evidence type="ECO:0000313" key="1">
    <source>
        <dbReference type="EMBL" id="MBD9721978.1"/>
    </source>
</evidence>
<gene>
    <name evidence="1" type="ORF">IHE70_01695</name>
</gene>